<name>A0ABM1MSB7_NICVS</name>
<accession>A0ABM1MSB7</accession>
<dbReference type="GeneID" id="108563333"/>
<feature type="coiled-coil region" evidence="1">
    <location>
        <begin position="192"/>
        <end position="219"/>
    </location>
</feature>
<keyword evidence="1" id="KW-0175">Coiled coil</keyword>
<evidence type="ECO:0000256" key="1">
    <source>
        <dbReference type="SAM" id="Coils"/>
    </source>
</evidence>
<organism evidence="2 3">
    <name type="scientific">Nicrophorus vespilloides</name>
    <name type="common">Boreal carrion beetle</name>
    <dbReference type="NCBI Taxonomy" id="110193"/>
    <lineage>
        <taxon>Eukaryota</taxon>
        <taxon>Metazoa</taxon>
        <taxon>Ecdysozoa</taxon>
        <taxon>Arthropoda</taxon>
        <taxon>Hexapoda</taxon>
        <taxon>Insecta</taxon>
        <taxon>Pterygota</taxon>
        <taxon>Neoptera</taxon>
        <taxon>Endopterygota</taxon>
        <taxon>Coleoptera</taxon>
        <taxon>Polyphaga</taxon>
        <taxon>Staphyliniformia</taxon>
        <taxon>Silphidae</taxon>
        <taxon>Nicrophorinae</taxon>
        <taxon>Nicrophorus</taxon>
    </lineage>
</organism>
<protein>
    <submittedName>
        <fullName evidence="3">Uncharacterized protein LOC108563333</fullName>
    </submittedName>
</protein>
<proteinExistence type="predicted"/>
<sequence length="303" mass="34171">MHSTKFRDLLQDFKGEFHKKKNKRKLRENGDVTVEETKKRKLNKNTELSNSNTSVELGIQCELIQVYKKKGYNFFGEKISNAGTDNPGLTLSDSDDETIDARSKKVRFSSVTEERIIPNNDDTIQNAGHGIDNAAFDIKAKSPETKKHVKEKGAGMVNAAFTLNGQDESTYKKELEVRSGSIKAGGTSNICFNDVQETVENMQKSIETFQAEIENDLNKDKDLELCEADLTANNEILDDGCIKIGVKGIVLNEQSKYIKCDDINNPKSSIRKHLKKDFILEFKNTNLHQIFGYGIKLDTEHNE</sequence>
<keyword evidence="2" id="KW-1185">Reference proteome</keyword>
<dbReference type="RefSeq" id="XP_017777467.1">
    <property type="nucleotide sequence ID" value="XM_017921978.1"/>
</dbReference>
<evidence type="ECO:0000313" key="3">
    <source>
        <dbReference type="RefSeq" id="XP_017777467.1"/>
    </source>
</evidence>
<evidence type="ECO:0000313" key="2">
    <source>
        <dbReference type="Proteomes" id="UP000695000"/>
    </source>
</evidence>
<dbReference type="Proteomes" id="UP000695000">
    <property type="component" value="Unplaced"/>
</dbReference>
<gene>
    <name evidence="3" type="primary">LOC108563333</name>
</gene>
<reference evidence="3" key="1">
    <citation type="submission" date="2025-08" db="UniProtKB">
        <authorList>
            <consortium name="RefSeq"/>
        </authorList>
    </citation>
    <scope>IDENTIFICATION</scope>
    <source>
        <tissue evidence="3">Whole Larva</tissue>
    </source>
</reference>